<evidence type="ECO:0000313" key="3">
    <source>
        <dbReference type="EMBL" id="MBW59040.1"/>
    </source>
</evidence>
<dbReference type="GO" id="GO:0000049">
    <property type="term" value="F:tRNA binding"/>
    <property type="evidence" value="ECO:0007669"/>
    <property type="project" value="TreeGrafter"/>
</dbReference>
<dbReference type="InterPro" id="IPR013641">
    <property type="entry name" value="KTI12/PSTK"/>
</dbReference>
<proteinExistence type="predicted"/>
<sequence length="177" mass="20719">MYYRSMRMEWLQVARRRSLGFFETFFDVPLELALQRNQSRERSVPEATIRRMWMRLEKPCSEVYGWERNSISVQGTLEDFNEILSMASHCFENPEQLVNASSPSTPMEQSVLHQIDLLLRKAISERMAKAKNSMSKTDLRTFAGVLQDRKLELLQRLRNGDEDIAEDRVQFVANALL</sequence>
<dbReference type="GO" id="GO:0016301">
    <property type="term" value="F:kinase activity"/>
    <property type="evidence" value="ECO:0007669"/>
    <property type="project" value="UniProtKB-KW"/>
</dbReference>
<evidence type="ECO:0000256" key="1">
    <source>
        <dbReference type="ARBA" id="ARBA00022741"/>
    </source>
</evidence>
<dbReference type="PANTHER" id="PTHR20873:SF0">
    <property type="entry name" value="L-SERYL-TRNA(SEC) KINASE"/>
    <property type="match status" value="1"/>
</dbReference>
<keyword evidence="2" id="KW-0067">ATP-binding</keyword>
<protein>
    <submittedName>
        <fullName evidence="3">Putative nucleotide kinase</fullName>
    </submittedName>
</protein>
<dbReference type="InterPro" id="IPR052648">
    <property type="entry name" value="Ser-tRNA(Sec)_kinase"/>
</dbReference>
<keyword evidence="3" id="KW-0808">Transferase</keyword>
<dbReference type="InterPro" id="IPR027417">
    <property type="entry name" value="P-loop_NTPase"/>
</dbReference>
<dbReference type="EMBL" id="GGFJ01009899">
    <property type="protein sequence ID" value="MBW59040.1"/>
    <property type="molecule type" value="Transcribed_RNA"/>
</dbReference>
<reference evidence="3" key="1">
    <citation type="submission" date="2018-01" db="EMBL/GenBank/DDBJ databases">
        <title>An insight into the sialome of Amazonian anophelines.</title>
        <authorList>
            <person name="Ribeiro J.M."/>
            <person name="Scarpassa V."/>
            <person name="Calvo E."/>
        </authorList>
    </citation>
    <scope>NUCLEOTIDE SEQUENCE</scope>
    <source>
        <tissue evidence="3">Salivary glands</tissue>
    </source>
</reference>
<dbReference type="PANTHER" id="PTHR20873">
    <property type="entry name" value="L-SERYL-TRNA(SEC) KINASE"/>
    <property type="match status" value="1"/>
</dbReference>
<keyword evidence="3" id="KW-0418">Kinase</keyword>
<dbReference type="Pfam" id="PF08433">
    <property type="entry name" value="KTI12"/>
    <property type="match status" value="1"/>
</dbReference>
<keyword evidence="1" id="KW-0547">Nucleotide-binding</keyword>
<accession>A0A2M4C148</accession>
<dbReference type="AlphaFoldDB" id="A0A2M4C148"/>
<evidence type="ECO:0000256" key="2">
    <source>
        <dbReference type="ARBA" id="ARBA00022840"/>
    </source>
</evidence>
<dbReference type="Gene3D" id="3.40.50.300">
    <property type="entry name" value="P-loop containing nucleotide triphosphate hydrolases"/>
    <property type="match status" value="1"/>
</dbReference>
<organism evidence="3">
    <name type="scientific">Anopheles marajoara</name>
    <dbReference type="NCBI Taxonomy" id="58244"/>
    <lineage>
        <taxon>Eukaryota</taxon>
        <taxon>Metazoa</taxon>
        <taxon>Ecdysozoa</taxon>
        <taxon>Arthropoda</taxon>
        <taxon>Hexapoda</taxon>
        <taxon>Insecta</taxon>
        <taxon>Pterygota</taxon>
        <taxon>Neoptera</taxon>
        <taxon>Endopterygota</taxon>
        <taxon>Diptera</taxon>
        <taxon>Nematocera</taxon>
        <taxon>Culicoidea</taxon>
        <taxon>Culicidae</taxon>
        <taxon>Anophelinae</taxon>
        <taxon>Anopheles</taxon>
    </lineage>
</organism>
<name>A0A2M4C148_9DIPT</name>
<dbReference type="GO" id="GO:0005524">
    <property type="term" value="F:ATP binding"/>
    <property type="evidence" value="ECO:0007669"/>
    <property type="project" value="UniProtKB-KW"/>
</dbReference>